<feature type="transmembrane region" description="Helical" evidence="1">
    <location>
        <begin position="294"/>
        <end position="312"/>
    </location>
</feature>
<dbReference type="GO" id="GO:0016758">
    <property type="term" value="F:hexosyltransferase activity"/>
    <property type="evidence" value="ECO:0007669"/>
    <property type="project" value="UniProtKB-ARBA"/>
</dbReference>
<dbReference type="Proteomes" id="UP000247838">
    <property type="component" value="Unassembled WGS sequence"/>
</dbReference>
<dbReference type="PANTHER" id="PTHR22916">
    <property type="entry name" value="GLYCOSYLTRANSFERASE"/>
    <property type="match status" value="1"/>
</dbReference>
<dbReference type="InterPro" id="IPR001173">
    <property type="entry name" value="Glyco_trans_2-like"/>
</dbReference>
<evidence type="ECO:0000256" key="1">
    <source>
        <dbReference type="SAM" id="Phobius"/>
    </source>
</evidence>
<comment type="caution">
    <text evidence="3">The sequence shown here is derived from an EMBL/GenBank/DDBJ whole genome shotgun (WGS) entry which is preliminary data.</text>
</comment>
<evidence type="ECO:0000313" key="3">
    <source>
        <dbReference type="EMBL" id="PXY95055.1"/>
    </source>
</evidence>
<dbReference type="CDD" id="cd00761">
    <property type="entry name" value="Glyco_tranf_GTA_type"/>
    <property type="match status" value="1"/>
</dbReference>
<feature type="domain" description="Glycosyltransferase 2-like" evidence="2">
    <location>
        <begin position="6"/>
        <end position="103"/>
    </location>
</feature>
<dbReference type="SUPFAM" id="SSF53448">
    <property type="entry name" value="Nucleotide-diphospho-sugar transferases"/>
    <property type="match status" value="1"/>
</dbReference>
<keyword evidence="3" id="KW-0808">Transferase</keyword>
<evidence type="ECO:0000259" key="2">
    <source>
        <dbReference type="Pfam" id="PF00535"/>
    </source>
</evidence>
<keyword evidence="1" id="KW-0472">Membrane</keyword>
<protein>
    <submittedName>
        <fullName evidence="3">Glycosyltransferase family 2 protein</fullName>
    </submittedName>
</protein>
<name>A0A318MQF8_FRIPE</name>
<dbReference type="RefSeq" id="WP_110443928.1">
    <property type="nucleotide sequence ID" value="NZ_QGLM01000017.1"/>
</dbReference>
<accession>A0A318MQF8</accession>
<dbReference type="Gene3D" id="3.90.550.10">
    <property type="entry name" value="Spore Coat Polysaccharide Biosynthesis Protein SpsA, Chain A"/>
    <property type="match status" value="1"/>
</dbReference>
<gene>
    <name evidence="3" type="ORF">DKK76_08685</name>
</gene>
<sequence length="322" mass="37747">MNTKYTIIVPAYNVEKYIEECLISIAKQTYTQYECLIIDDGSTDKTGEIAQNFCKYHDNFLYFKKENGGLSDARNFGMNLAKGEYIVFIDSDDLISKQFFESLELCLFNYPDSELILVNFLKFRDGIKYPDKLKKRIDIQAITSKQLIRSPSFTWMRIAKKSLYAQITFPKGYIYEDVVVSTLLSYRANNIVEIKDKLYFYRKRDNSITTSSPENQFKLFDSIELLKNRCIELNVPKIYYDTAFVNMANSIVISLLRIKSNKIFFEKLKYSWSKYSTIGLFSGIICYSSLRFKILFILIKLGWFGVPFYYVLKLITKVLKKL</sequence>
<evidence type="ECO:0000313" key="4">
    <source>
        <dbReference type="Proteomes" id="UP000247838"/>
    </source>
</evidence>
<keyword evidence="1" id="KW-1133">Transmembrane helix</keyword>
<dbReference type="PANTHER" id="PTHR22916:SF3">
    <property type="entry name" value="UDP-GLCNAC:BETAGAL BETA-1,3-N-ACETYLGLUCOSAMINYLTRANSFERASE-LIKE PROTEIN 1"/>
    <property type="match status" value="1"/>
</dbReference>
<dbReference type="AlphaFoldDB" id="A0A318MQF8"/>
<dbReference type="EMBL" id="QGLM01000017">
    <property type="protein sequence ID" value="PXY95055.1"/>
    <property type="molecule type" value="Genomic_DNA"/>
</dbReference>
<dbReference type="Pfam" id="PF00535">
    <property type="entry name" value="Glycos_transf_2"/>
    <property type="match status" value="1"/>
</dbReference>
<proteinExistence type="predicted"/>
<dbReference type="InterPro" id="IPR029044">
    <property type="entry name" value="Nucleotide-diphossugar_trans"/>
</dbReference>
<reference evidence="3 4" key="1">
    <citation type="submission" date="2018-05" db="EMBL/GenBank/DDBJ databases">
        <title>Reference genomes for bee gut microbiota database.</title>
        <authorList>
            <person name="Ellegaard K.M."/>
        </authorList>
    </citation>
    <scope>NUCLEOTIDE SEQUENCE [LARGE SCALE GENOMIC DNA]</scope>
    <source>
        <strain evidence="3 4">ESL0167</strain>
    </source>
</reference>
<keyword evidence="1" id="KW-0812">Transmembrane</keyword>
<organism evidence="3 4">
    <name type="scientific">Frischella perrara</name>
    <dbReference type="NCBI Taxonomy" id="1267021"/>
    <lineage>
        <taxon>Bacteria</taxon>
        <taxon>Pseudomonadati</taxon>
        <taxon>Pseudomonadota</taxon>
        <taxon>Gammaproteobacteria</taxon>
        <taxon>Orbales</taxon>
        <taxon>Orbaceae</taxon>
        <taxon>Frischella</taxon>
    </lineage>
</organism>